<dbReference type="EMBL" id="JAHYBZ010000004">
    <property type="protein sequence ID" value="MBW6398693.1"/>
    <property type="molecule type" value="Genomic_DNA"/>
</dbReference>
<keyword evidence="1" id="KW-0489">Methyltransferase</keyword>
<reference evidence="1 2" key="1">
    <citation type="submission" date="2021-07" db="EMBL/GenBank/DDBJ databases">
        <authorList>
            <person name="So Y."/>
        </authorList>
    </citation>
    <scope>NUCLEOTIDE SEQUENCE [LARGE SCALE GENOMIC DNA]</scope>
    <source>
        <strain evidence="1 2">HJA6</strain>
    </source>
</reference>
<dbReference type="GO" id="GO:0008168">
    <property type="term" value="F:methyltransferase activity"/>
    <property type="evidence" value="ECO:0007669"/>
    <property type="project" value="UniProtKB-KW"/>
</dbReference>
<evidence type="ECO:0000313" key="1">
    <source>
        <dbReference type="EMBL" id="MBW6398693.1"/>
    </source>
</evidence>
<evidence type="ECO:0000313" key="2">
    <source>
        <dbReference type="Proteomes" id="UP001196565"/>
    </source>
</evidence>
<dbReference type="SUPFAM" id="SSF53335">
    <property type="entry name" value="S-adenosyl-L-methionine-dependent methyltransferases"/>
    <property type="match status" value="1"/>
</dbReference>
<sequence length="184" mass="19944">MQVAVDARRTIAALLPRGGVGAEIGVFRGGFSRAIFAQARPRRLYLVDPWQNSGQPQHGQSLYAQGSANDMEEIHASILRTFSEPPFAGRVEVVRSASVPWLAGQPDGAMDFVYIDGDHNYEAVREDIVLSTAKVRSGGVIGLDDYALGSWWGDGVVRAVHDALATLPLMLLFALDGQVALRRL</sequence>
<keyword evidence="1" id="KW-0808">Transferase</keyword>
<dbReference type="Pfam" id="PF13578">
    <property type="entry name" value="Methyltransf_24"/>
    <property type="match status" value="1"/>
</dbReference>
<accession>A0ABS7A952</accession>
<comment type="caution">
    <text evidence="1">The sequence shown here is derived from an EMBL/GenBank/DDBJ whole genome shotgun (WGS) entry which is preliminary data.</text>
</comment>
<protein>
    <submittedName>
        <fullName evidence="1">Class I SAM-dependent methyltransferase</fullName>
    </submittedName>
</protein>
<organism evidence="1 2">
    <name type="scientific">Roseomonas alba</name>
    <dbReference type="NCBI Taxonomy" id="2846776"/>
    <lineage>
        <taxon>Bacteria</taxon>
        <taxon>Pseudomonadati</taxon>
        <taxon>Pseudomonadota</taxon>
        <taxon>Alphaproteobacteria</taxon>
        <taxon>Acetobacterales</taxon>
        <taxon>Roseomonadaceae</taxon>
        <taxon>Roseomonas</taxon>
    </lineage>
</organism>
<dbReference type="GO" id="GO:0032259">
    <property type="term" value="P:methylation"/>
    <property type="evidence" value="ECO:0007669"/>
    <property type="project" value="UniProtKB-KW"/>
</dbReference>
<proteinExistence type="predicted"/>
<dbReference type="Proteomes" id="UP001196565">
    <property type="component" value="Unassembled WGS sequence"/>
</dbReference>
<dbReference type="InterPro" id="IPR029063">
    <property type="entry name" value="SAM-dependent_MTases_sf"/>
</dbReference>
<dbReference type="RefSeq" id="WP_219763305.1">
    <property type="nucleotide sequence ID" value="NZ_JAHYBZ010000004.1"/>
</dbReference>
<dbReference type="Gene3D" id="3.40.50.150">
    <property type="entry name" value="Vaccinia Virus protein VP39"/>
    <property type="match status" value="1"/>
</dbReference>
<keyword evidence="2" id="KW-1185">Reference proteome</keyword>
<gene>
    <name evidence="1" type="ORF">KPL78_12590</name>
</gene>
<name>A0ABS7A952_9PROT</name>